<evidence type="ECO:0000256" key="1">
    <source>
        <dbReference type="SAM" id="MobiDB-lite"/>
    </source>
</evidence>
<sequence length="344" mass="35396">MLALTGGTLVSASILQLSGGDSYVDLNGARLSATCSTPLQPTFKYLGGVQPASKDHPGGHVTAYLAGIRDCNAAASIKEPCISVDSFHPALFTCIYTTVGASVAYEVKGASARSVPSEGGGGSPAVGINCSLPSVTDLSVTGSLPKVTSLTIEHRVKISEKNSSTLKVAFEGVFEGNTIPLDSLTMAPPSAPPPAPPPVMASPPPAEPPMWLTSLSPRVKEVEGSLTEVSKKVKELEEAEPDVAKHVKSPKDGVLSPLGQIYAQAACIGLSGAGGRIRAIQRDCGSQYSDCSTVCSQNSASCFNSIHVYSSNFFSTTKSQGLSTYYYHGCGGGCGPNVCCCRGG</sequence>
<gene>
    <name evidence="2" type="ORF">HERI1096_LOCUS32687</name>
    <name evidence="3" type="ORF">HERI1096_LOCUS32688</name>
</gene>
<evidence type="ECO:0000313" key="2">
    <source>
        <dbReference type="EMBL" id="CAE0139297.1"/>
    </source>
</evidence>
<feature type="compositionally biased region" description="Pro residues" evidence="1">
    <location>
        <begin position="189"/>
        <end position="206"/>
    </location>
</feature>
<accession>A0A6T9LR25</accession>
<protein>
    <submittedName>
        <fullName evidence="3">Uncharacterized protein</fullName>
    </submittedName>
</protein>
<proteinExistence type="predicted"/>
<dbReference type="EMBL" id="HBHX01059161">
    <property type="protein sequence ID" value="CAE0139299.1"/>
    <property type="molecule type" value="Transcribed_RNA"/>
</dbReference>
<name>A0A6T9LR25_9EUKA</name>
<dbReference type="EMBL" id="HBHX01059160">
    <property type="protein sequence ID" value="CAE0139297.1"/>
    <property type="molecule type" value="Transcribed_RNA"/>
</dbReference>
<feature type="region of interest" description="Disordered" evidence="1">
    <location>
        <begin position="185"/>
        <end position="206"/>
    </location>
</feature>
<dbReference type="AlphaFoldDB" id="A0A6T9LR25"/>
<reference evidence="3" key="1">
    <citation type="submission" date="2021-01" db="EMBL/GenBank/DDBJ databases">
        <authorList>
            <person name="Corre E."/>
            <person name="Pelletier E."/>
            <person name="Niang G."/>
            <person name="Scheremetjew M."/>
            <person name="Finn R."/>
            <person name="Kale V."/>
            <person name="Holt S."/>
            <person name="Cochrane G."/>
            <person name="Meng A."/>
            <person name="Brown T."/>
            <person name="Cohen L."/>
        </authorList>
    </citation>
    <scope>NUCLEOTIDE SEQUENCE</scope>
    <source>
        <strain evidence="3">CCMP281</strain>
    </source>
</reference>
<organism evidence="3">
    <name type="scientific">Haptolina ericina</name>
    <dbReference type="NCBI Taxonomy" id="156174"/>
    <lineage>
        <taxon>Eukaryota</taxon>
        <taxon>Haptista</taxon>
        <taxon>Haptophyta</taxon>
        <taxon>Prymnesiophyceae</taxon>
        <taxon>Prymnesiales</taxon>
        <taxon>Prymnesiaceae</taxon>
        <taxon>Haptolina</taxon>
    </lineage>
</organism>
<evidence type="ECO:0000313" key="3">
    <source>
        <dbReference type="EMBL" id="CAE0139299.1"/>
    </source>
</evidence>